<evidence type="ECO:0000256" key="2">
    <source>
        <dbReference type="ARBA" id="ARBA00022448"/>
    </source>
</evidence>
<dbReference type="Proteomes" id="UP000178794">
    <property type="component" value="Unassembled WGS sequence"/>
</dbReference>
<proteinExistence type="inferred from homology"/>
<sequence>MFAYFDRLTPGDRLIFGLALCGFVVTLLFGLISFGNRFLVEAPRADGVLLEGFVGVPRFVNPVLATTQLDKDLVALVYAGVMKVGASGDLVYDLAERVDISDDGTTYTIALAQDRTWSDGTPVTAEDVAFTIRTAQDALVLSPLRAQFQNVSVEVVGTHEVVLTIPARDPGFLESLTVGILPAHIWSAIAPDRLSYSEYNSNPVGAGKFVLAARKLSVDGSPEVFVFAPRTGASDAPRTLLHAVFFANEALRMEALRDGTIDAAAGIDAASAGALEGDAQITLLTRTLPRTFGIFLNQKTAPALLDTAAREALDILIDRDALTRTVLGTYGESTEEPLPGAWQYGIDTGATSTTKEHSVDAARARLTRGGWAWSEEEHLWTKKLAGATTTLSFTITTLNAPVFTATAAELETQFAKLGVPVKVLARERADVNSVIAAREYEVLLYGTAFLRARDLYPFWHSSRRADPGLNVALYANLSADAALERMRSAEGAAAYAETYQNFMTAFRADTPALFLFSPHFIEAVRSDATVTLPARIVDQSERFALSSEWYKETERVWKIFAD</sequence>
<dbReference type="Gene3D" id="3.40.190.10">
    <property type="entry name" value="Periplasmic binding protein-like II"/>
    <property type="match status" value="1"/>
</dbReference>
<evidence type="ECO:0000313" key="6">
    <source>
        <dbReference type="EMBL" id="OGG59163.1"/>
    </source>
</evidence>
<reference evidence="6 7" key="1">
    <citation type="journal article" date="2016" name="Nat. Commun.">
        <title>Thousands of microbial genomes shed light on interconnected biogeochemical processes in an aquifer system.</title>
        <authorList>
            <person name="Anantharaman K."/>
            <person name="Brown C.T."/>
            <person name="Hug L.A."/>
            <person name="Sharon I."/>
            <person name="Castelle C.J."/>
            <person name="Probst A.J."/>
            <person name="Thomas B.C."/>
            <person name="Singh A."/>
            <person name="Wilkins M.J."/>
            <person name="Karaoz U."/>
            <person name="Brodie E.L."/>
            <person name="Williams K.H."/>
            <person name="Hubbard S.S."/>
            <person name="Banfield J.F."/>
        </authorList>
    </citation>
    <scope>NUCLEOTIDE SEQUENCE [LARGE SCALE GENOMIC DNA]</scope>
</reference>
<dbReference type="Pfam" id="PF00496">
    <property type="entry name" value="SBP_bac_5"/>
    <property type="match status" value="1"/>
</dbReference>
<accession>A0A1F6DCJ1</accession>
<comment type="caution">
    <text evidence="6">The sequence shown here is derived from an EMBL/GenBank/DDBJ whole genome shotgun (WGS) entry which is preliminary data.</text>
</comment>
<evidence type="ECO:0000313" key="7">
    <source>
        <dbReference type="Proteomes" id="UP000178794"/>
    </source>
</evidence>
<keyword evidence="3" id="KW-0732">Signal</keyword>
<comment type="similarity">
    <text evidence="1">Belongs to the bacterial solute-binding protein 5 family.</text>
</comment>
<evidence type="ECO:0000259" key="5">
    <source>
        <dbReference type="Pfam" id="PF00496"/>
    </source>
</evidence>
<keyword evidence="2" id="KW-0813">Transport</keyword>
<dbReference type="Gene3D" id="3.10.105.10">
    <property type="entry name" value="Dipeptide-binding Protein, Domain 3"/>
    <property type="match status" value="1"/>
</dbReference>
<dbReference type="EMBL" id="MFLF01000020">
    <property type="protein sequence ID" value="OGG59163.1"/>
    <property type="molecule type" value="Genomic_DNA"/>
</dbReference>
<organism evidence="6 7">
    <name type="scientific">Candidatus Kaiserbacteria bacterium RIFCSPHIGHO2_02_FULL_50_50</name>
    <dbReference type="NCBI Taxonomy" id="1798492"/>
    <lineage>
        <taxon>Bacteria</taxon>
        <taxon>Candidatus Kaiseribacteriota</taxon>
    </lineage>
</organism>
<dbReference type="GO" id="GO:1904680">
    <property type="term" value="F:peptide transmembrane transporter activity"/>
    <property type="evidence" value="ECO:0007669"/>
    <property type="project" value="TreeGrafter"/>
</dbReference>
<gene>
    <name evidence="6" type="ORF">A3C89_02025</name>
</gene>
<dbReference type="CDD" id="cd00995">
    <property type="entry name" value="PBP2_NikA_DppA_OppA_like"/>
    <property type="match status" value="1"/>
</dbReference>
<dbReference type="PANTHER" id="PTHR30290:SF9">
    <property type="entry name" value="OLIGOPEPTIDE-BINDING PROTEIN APPA"/>
    <property type="match status" value="1"/>
</dbReference>
<dbReference type="InterPro" id="IPR030678">
    <property type="entry name" value="Peptide/Ni-bd"/>
</dbReference>
<evidence type="ECO:0000256" key="4">
    <source>
        <dbReference type="SAM" id="Phobius"/>
    </source>
</evidence>
<dbReference type="GO" id="GO:0042597">
    <property type="term" value="C:periplasmic space"/>
    <property type="evidence" value="ECO:0007669"/>
    <property type="project" value="UniProtKB-ARBA"/>
</dbReference>
<name>A0A1F6DCJ1_9BACT</name>
<dbReference type="Gene3D" id="3.90.76.10">
    <property type="entry name" value="Dipeptide-binding Protein, Domain 1"/>
    <property type="match status" value="1"/>
</dbReference>
<dbReference type="InterPro" id="IPR000914">
    <property type="entry name" value="SBP_5_dom"/>
</dbReference>
<dbReference type="PIRSF" id="PIRSF002741">
    <property type="entry name" value="MppA"/>
    <property type="match status" value="1"/>
</dbReference>
<dbReference type="AlphaFoldDB" id="A0A1F6DCJ1"/>
<dbReference type="STRING" id="1798492.A3C89_02025"/>
<keyword evidence="4" id="KW-1133">Transmembrane helix</keyword>
<protein>
    <recommendedName>
        <fullName evidence="5">Solute-binding protein family 5 domain-containing protein</fullName>
    </recommendedName>
</protein>
<dbReference type="SUPFAM" id="SSF53850">
    <property type="entry name" value="Periplasmic binding protein-like II"/>
    <property type="match status" value="1"/>
</dbReference>
<evidence type="ECO:0000256" key="1">
    <source>
        <dbReference type="ARBA" id="ARBA00005695"/>
    </source>
</evidence>
<dbReference type="GO" id="GO:0015833">
    <property type="term" value="P:peptide transport"/>
    <property type="evidence" value="ECO:0007669"/>
    <property type="project" value="TreeGrafter"/>
</dbReference>
<dbReference type="GO" id="GO:0043190">
    <property type="term" value="C:ATP-binding cassette (ABC) transporter complex"/>
    <property type="evidence" value="ECO:0007669"/>
    <property type="project" value="InterPro"/>
</dbReference>
<dbReference type="PANTHER" id="PTHR30290">
    <property type="entry name" value="PERIPLASMIC BINDING COMPONENT OF ABC TRANSPORTER"/>
    <property type="match status" value="1"/>
</dbReference>
<evidence type="ECO:0000256" key="3">
    <source>
        <dbReference type="ARBA" id="ARBA00022729"/>
    </source>
</evidence>
<feature type="domain" description="Solute-binding protein family 5" evidence="5">
    <location>
        <begin position="90"/>
        <end position="448"/>
    </location>
</feature>
<dbReference type="InterPro" id="IPR039424">
    <property type="entry name" value="SBP_5"/>
</dbReference>
<feature type="transmembrane region" description="Helical" evidence="4">
    <location>
        <begin position="14"/>
        <end position="34"/>
    </location>
</feature>
<keyword evidence="4" id="KW-0472">Membrane</keyword>
<keyword evidence="4" id="KW-0812">Transmembrane</keyword>